<dbReference type="Proteomes" id="UP000000702">
    <property type="component" value="Unassembled WGS sequence"/>
</dbReference>
<dbReference type="EMBL" id="CAEQ01000887">
    <property type="protein sequence ID" value="CCD12806.1"/>
    <property type="molecule type" value="Genomic_DNA"/>
</dbReference>
<organism evidence="1 2">
    <name type="scientific">Trypanosoma congolense (strain IL3000)</name>
    <dbReference type="NCBI Taxonomy" id="1068625"/>
    <lineage>
        <taxon>Eukaryota</taxon>
        <taxon>Discoba</taxon>
        <taxon>Euglenozoa</taxon>
        <taxon>Kinetoplastea</taxon>
        <taxon>Metakinetoplastina</taxon>
        <taxon>Trypanosomatida</taxon>
        <taxon>Trypanosomatidae</taxon>
        <taxon>Trypanosoma</taxon>
        <taxon>Nannomonas</taxon>
    </lineage>
</organism>
<evidence type="ECO:0000313" key="2">
    <source>
        <dbReference type="Proteomes" id="UP000000702"/>
    </source>
</evidence>
<gene>
    <name evidence="1" type="ORF">TCIL3000_0_36540</name>
</gene>
<comment type="caution">
    <text evidence="1">The sequence shown here is derived from an EMBL/GenBank/DDBJ whole genome shotgun (WGS) entry which is preliminary data.</text>
</comment>
<name>F9W6J9_TRYCI</name>
<protein>
    <submittedName>
        <fullName evidence="1">Uncharacterized protein</fullName>
    </submittedName>
</protein>
<keyword evidence="2" id="KW-1185">Reference proteome</keyword>
<accession>F9W6J9</accession>
<reference evidence="1 2" key="2">
    <citation type="journal article" date="2012" name="Proc. Natl. Acad. Sci. U.S.A.">
        <title>Antigenic diversity is generated by distinct evolutionary mechanisms in African trypanosome species.</title>
        <authorList>
            <person name="Jackson A.P."/>
            <person name="Berry A."/>
            <person name="Aslett M."/>
            <person name="Allison H.C."/>
            <person name="Burton P."/>
            <person name="Vavrova-Anderson J."/>
            <person name="Brown R."/>
            <person name="Browne H."/>
            <person name="Corton N."/>
            <person name="Hauser H."/>
            <person name="Gamble J."/>
            <person name="Gilderthorp R."/>
            <person name="Marcello L."/>
            <person name="McQuillan J."/>
            <person name="Otto T.D."/>
            <person name="Quail M.A."/>
            <person name="Sanders M.J."/>
            <person name="van Tonder A."/>
            <person name="Ginger M.L."/>
            <person name="Field M.C."/>
            <person name="Barry J.D."/>
            <person name="Hertz-Fowler C."/>
            <person name="Berriman M."/>
        </authorList>
    </citation>
    <scope>NUCLEOTIDE SEQUENCE [LARGE SCALE GENOMIC DNA]</scope>
    <source>
        <strain evidence="1 2">IL3000</strain>
    </source>
</reference>
<evidence type="ECO:0000313" key="1">
    <source>
        <dbReference type="EMBL" id="CCD12806.1"/>
    </source>
</evidence>
<sequence length="120" mass="13751">MSAPISITRWRHRGICTNLYLIFNLLQGLKSFPGPYRSLRPKPLIHFSPHSSKPRFPYLVFGLPGTILPFQPCANSLQYSLESLQVGFIYQQPNKKARIGPVLHQEFNHLCFSQNVSLLE</sequence>
<proteinExistence type="predicted"/>
<dbReference type="AlphaFoldDB" id="F9W6J9"/>
<reference evidence="2" key="1">
    <citation type="submission" date="2011-07" db="EMBL/GenBank/DDBJ databases">
        <title>Divergent evolution of antigenic variation in African trypanosomes.</title>
        <authorList>
            <person name="Jackson A.P."/>
            <person name="Berry A."/>
            <person name="Allison H.C."/>
            <person name="Burton P."/>
            <person name="Anderson J."/>
            <person name="Aslett M."/>
            <person name="Brown R."/>
            <person name="Corton N."/>
            <person name="Harris D."/>
            <person name="Hauser H."/>
            <person name="Gamble J."/>
            <person name="Gilderthorp R."/>
            <person name="McQuillan J."/>
            <person name="Quail M.A."/>
            <person name="Sanders M."/>
            <person name="Van Tonder A."/>
            <person name="Ginger M.L."/>
            <person name="Donelson J.E."/>
            <person name="Field M.C."/>
            <person name="Barry J.D."/>
            <person name="Berriman M."/>
            <person name="Hertz-Fowler C."/>
        </authorList>
    </citation>
    <scope>NUCLEOTIDE SEQUENCE [LARGE SCALE GENOMIC DNA]</scope>
    <source>
        <strain evidence="2">IL3000</strain>
    </source>
</reference>